<dbReference type="EMBL" id="BMYX01000012">
    <property type="protein sequence ID" value="GGY18386.1"/>
    <property type="molecule type" value="Genomic_DNA"/>
</dbReference>
<dbReference type="PROSITE" id="PS00893">
    <property type="entry name" value="NUDIX_BOX"/>
    <property type="match status" value="1"/>
</dbReference>
<keyword evidence="5" id="KW-1185">Reference proteome</keyword>
<reference evidence="4" key="2">
    <citation type="submission" date="2020-09" db="EMBL/GenBank/DDBJ databases">
        <authorList>
            <person name="Sun Q."/>
            <person name="Kim S."/>
        </authorList>
    </citation>
    <scope>NUCLEOTIDE SEQUENCE</scope>
    <source>
        <strain evidence="4">KCTC 32182</strain>
    </source>
</reference>
<dbReference type="CDD" id="cd03674">
    <property type="entry name" value="NUDIX_Hydrolase"/>
    <property type="match status" value="1"/>
</dbReference>
<dbReference type="PANTHER" id="PTHR21340:SF0">
    <property type="entry name" value="BIS(5'-NUCLEOSYL)-TETRAPHOSPHATASE [ASYMMETRICAL]"/>
    <property type="match status" value="1"/>
</dbReference>
<name>A0A918P490_9NEIS</name>
<dbReference type="InterPro" id="IPR051325">
    <property type="entry name" value="Nudix_hydrolase_domain"/>
</dbReference>
<dbReference type="PANTHER" id="PTHR21340">
    <property type="entry name" value="DIADENOSINE 5,5-P1,P4-TETRAPHOSPHATE PYROPHOSPHOHYDROLASE MUTT"/>
    <property type="match status" value="1"/>
</dbReference>
<organism evidence="4 5">
    <name type="scientific">Paludibacterium paludis</name>
    <dbReference type="NCBI Taxonomy" id="1225769"/>
    <lineage>
        <taxon>Bacteria</taxon>
        <taxon>Pseudomonadati</taxon>
        <taxon>Pseudomonadota</taxon>
        <taxon>Betaproteobacteria</taxon>
        <taxon>Neisseriales</taxon>
        <taxon>Chromobacteriaceae</taxon>
        <taxon>Paludibacterium</taxon>
    </lineage>
</organism>
<dbReference type="InterPro" id="IPR020084">
    <property type="entry name" value="NUDIX_hydrolase_CS"/>
</dbReference>
<dbReference type="InterPro" id="IPR015797">
    <property type="entry name" value="NUDIX_hydrolase-like_dom_sf"/>
</dbReference>
<dbReference type="Gene3D" id="3.90.79.10">
    <property type="entry name" value="Nucleoside Triphosphate Pyrophosphohydrolase"/>
    <property type="match status" value="1"/>
</dbReference>
<keyword evidence="2" id="KW-0378">Hydrolase</keyword>
<dbReference type="PROSITE" id="PS51462">
    <property type="entry name" value="NUDIX"/>
    <property type="match status" value="1"/>
</dbReference>
<protein>
    <submittedName>
        <fullName evidence="4">DNA mismatch repair protein MutT</fullName>
    </submittedName>
</protein>
<sequence length="179" mass="20080">MRQRIRQEIARIVPLDLPERADIAQALAWIDSGAPLCRTEKPATPPTHLVAYFALVDSGHILLVDHKNARLWLPPGGHVDPDEHPRETVRRELQEELGVRADQPVGPPVMISIADTVGLTAGHTDVSLWYVVKTRRDIPLTPCEEEFNEIRWFGFHEVPLQNSDPHMARFLAKLAGSAI</sequence>
<gene>
    <name evidence="4" type="ORF">GCM10011289_22330</name>
</gene>
<dbReference type="Proteomes" id="UP000645257">
    <property type="component" value="Unassembled WGS sequence"/>
</dbReference>
<evidence type="ECO:0000256" key="2">
    <source>
        <dbReference type="ARBA" id="ARBA00022801"/>
    </source>
</evidence>
<dbReference type="AlphaFoldDB" id="A0A918P490"/>
<dbReference type="SUPFAM" id="SSF55811">
    <property type="entry name" value="Nudix"/>
    <property type="match status" value="1"/>
</dbReference>
<evidence type="ECO:0000259" key="3">
    <source>
        <dbReference type="PROSITE" id="PS51462"/>
    </source>
</evidence>
<dbReference type="GO" id="GO:0006167">
    <property type="term" value="P:AMP biosynthetic process"/>
    <property type="evidence" value="ECO:0007669"/>
    <property type="project" value="TreeGrafter"/>
</dbReference>
<reference evidence="4" key="1">
    <citation type="journal article" date="2014" name="Int. J. Syst. Evol. Microbiol.">
        <title>Complete genome sequence of Corynebacterium casei LMG S-19264T (=DSM 44701T), isolated from a smear-ripened cheese.</title>
        <authorList>
            <consortium name="US DOE Joint Genome Institute (JGI-PGF)"/>
            <person name="Walter F."/>
            <person name="Albersmeier A."/>
            <person name="Kalinowski J."/>
            <person name="Ruckert C."/>
        </authorList>
    </citation>
    <scope>NUCLEOTIDE SEQUENCE</scope>
    <source>
        <strain evidence="4">KCTC 32182</strain>
    </source>
</reference>
<evidence type="ECO:0000313" key="4">
    <source>
        <dbReference type="EMBL" id="GGY18386.1"/>
    </source>
</evidence>
<feature type="domain" description="Nudix hydrolase" evidence="3">
    <location>
        <begin position="46"/>
        <end position="175"/>
    </location>
</feature>
<dbReference type="RefSeq" id="WP_189534295.1">
    <property type="nucleotide sequence ID" value="NZ_BMYX01000012.1"/>
</dbReference>
<comment type="cofactor">
    <cofactor evidence="1">
        <name>Mg(2+)</name>
        <dbReference type="ChEBI" id="CHEBI:18420"/>
    </cofactor>
</comment>
<proteinExistence type="predicted"/>
<accession>A0A918P490</accession>
<dbReference type="Pfam" id="PF00293">
    <property type="entry name" value="NUDIX"/>
    <property type="match status" value="1"/>
</dbReference>
<dbReference type="InterPro" id="IPR000086">
    <property type="entry name" value="NUDIX_hydrolase_dom"/>
</dbReference>
<dbReference type="GO" id="GO:0004081">
    <property type="term" value="F:bis(5'-nucleosyl)-tetraphosphatase (asymmetrical) activity"/>
    <property type="evidence" value="ECO:0007669"/>
    <property type="project" value="TreeGrafter"/>
</dbReference>
<dbReference type="GO" id="GO:0006754">
    <property type="term" value="P:ATP biosynthetic process"/>
    <property type="evidence" value="ECO:0007669"/>
    <property type="project" value="TreeGrafter"/>
</dbReference>
<comment type="caution">
    <text evidence="4">The sequence shown here is derived from an EMBL/GenBank/DDBJ whole genome shotgun (WGS) entry which is preliminary data.</text>
</comment>
<evidence type="ECO:0000313" key="5">
    <source>
        <dbReference type="Proteomes" id="UP000645257"/>
    </source>
</evidence>
<evidence type="ECO:0000256" key="1">
    <source>
        <dbReference type="ARBA" id="ARBA00001946"/>
    </source>
</evidence>